<dbReference type="AlphaFoldDB" id="A0A2H1WCH0"/>
<name>A0A2H1WCH0_SPOFR</name>
<protein>
    <submittedName>
        <fullName evidence="2">SFRICE_026597</fullName>
    </submittedName>
</protein>
<dbReference type="EMBL" id="ODYU01007735">
    <property type="protein sequence ID" value="SOQ50775.1"/>
    <property type="molecule type" value="Genomic_DNA"/>
</dbReference>
<accession>A0A2H1WCH0</accession>
<evidence type="ECO:0000256" key="1">
    <source>
        <dbReference type="SAM" id="MobiDB-lite"/>
    </source>
</evidence>
<gene>
    <name evidence="2" type="ORF">SFRICE_026597</name>
</gene>
<feature type="region of interest" description="Disordered" evidence="1">
    <location>
        <begin position="24"/>
        <end position="45"/>
    </location>
</feature>
<sequence length="78" mass="8847">MGQACHSLPYRCNFCKPGSTVDTNMKTPEHLSPARPRDMNDCLGSRNETNQKMLLEEKKKKTIVSTSLGEFNARDRMT</sequence>
<proteinExistence type="predicted"/>
<evidence type="ECO:0000313" key="2">
    <source>
        <dbReference type="EMBL" id="SOQ50775.1"/>
    </source>
</evidence>
<reference evidence="2" key="1">
    <citation type="submission" date="2016-07" db="EMBL/GenBank/DDBJ databases">
        <authorList>
            <person name="Bretaudeau A."/>
        </authorList>
    </citation>
    <scope>NUCLEOTIDE SEQUENCE</scope>
    <source>
        <strain evidence="2">Rice</strain>
        <tissue evidence="2">Whole body</tissue>
    </source>
</reference>
<organism evidence="2">
    <name type="scientific">Spodoptera frugiperda</name>
    <name type="common">Fall armyworm</name>
    <dbReference type="NCBI Taxonomy" id="7108"/>
    <lineage>
        <taxon>Eukaryota</taxon>
        <taxon>Metazoa</taxon>
        <taxon>Ecdysozoa</taxon>
        <taxon>Arthropoda</taxon>
        <taxon>Hexapoda</taxon>
        <taxon>Insecta</taxon>
        <taxon>Pterygota</taxon>
        <taxon>Neoptera</taxon>
        <taxon>Endopterygota</taxon>
        <taxon>Lepidoptera</taxon>
        <taxon>Glossata</taxon>
        <taxon>Ditrysia</taxon>
        <taxon>Noctuoidea</taxon>
        <taxon>Noctuidae</taxon>
        <taxon>Amphipyrinae</taxon>
        <taxon>Spodoptera</taxon>
    </lineage>
</organism>